<evidence type="ECO:0000256" key="2">
    <source>
        <dbReference type="PROSITE-ProRule" id="PRU00176"/>
    </source>
</evidence>
<name>A0A9R1UKE2_LACSA</name>
<sequence length="109" mass="12389">MTNLIVYEEDATNEEEEEEEEAESYSEPPEEAKLFFGNLPYDFDSGKLANLFNSAEVVDIVEVIYNKDTEQSRGFGFVTMSTQKQDLSRRALTVNKASPRGSQPEKRVI</sequence>
<dbReference type="InterPro" id="IPR050502">
    <property type="entry name" value="Euk_RNA-bind_prot"/>
</dbReference>
<gene>
    <name evidence="5" type="ORF">LSAT_V11C800447000</name>
</gene>
<dbReference type="InterPro" id="IPR012677">
    <property type="entry name" value="Nucleotide-bd_a/b_plait_sf"/>
</dbReference>
<dbReference type="PROSITE" id="PS50102">
    <property type="entry name" value="RRM"/>
    <property type="match status" value="1"/>
</dbReference>
<dbReference type="Pfam" id="PF00076">
    <property type="entry name" value="RRM_1"/>
    <property type="match status" value="1"/>
</dbReference>
<keyword evidence="6" id="KW-1185">Reference proteome</keyword>
<feature type="region of interest" description="Disordered" evidence="3">
    <location>
        <begin position="1"/>
        <end position="29"/>
    </location>
</feature>
<dbReference type="GO" id="GO:0003729">
    <property type="term" value="F:mRNA binding"/>
    <property type="evidence" value="ECO:0000318"/>
    <property type="project" value="GO_Central"/>
</dbReference>
<accession>A0A9R1UKE2</accession>
<dbReference type="GO" id="GO:1901259">
    <property type="term" value="P:chloroplast rRNA processing"/>
    <property type="evidence" value="ECO:0000318"/>
    <property type="project" value="GO_Central"/>
</dbReference>
<dbReference type="Gene3D" id="3.30.70.330">
    <property type="match status" value="1"/>
</dbReference>
<comment type="caution">
    <text evidence="5">The sequence shown here is derived from an EMBL/GenBank/DDBJ whole genome shotgun (WGS) entry which is preliminary data.</text>
</comment>
<dbReference type="SMART" id="SM00360">
    <property type="entry name" value="RRM"/>
    <property type="match status" value="1"/>
</dbReference>
<dbReference type="Proteomes" id="UP000235145">
    <property type="component" value="Unassembled WGS sequence"/>
</dbReference>
<organism evidence="5 6">
    <name type="scientific">Lactuca sativa</name>
    <name type="common">Garden lettuce</name>
    <dbReference type="NCBI Taxonomy" id="4236"/>
    <lineage>
        <taxon>Eukaryota</taxon>
        <taxon>Viridiplantae</taxon>
        <taxon>Streptophyta</taxon>
        <taxon>Embryophyta</taxon>
        <taxon>Tracheophyta</taxon>
        <taxon>Spermatophyta</taxon>
        <taxon>Magnoliopsida</taxon>
        <taxon>eudicotyledons</taxon>
        <taxon>Gunneridae</taxon>
        <taxon>Pentapetalae</taxon>
        <taxon>asterids</taxon>
        <taxon>campanulids</taxon>
        <taxon>Asterales</taxon>
        <taxon>Asteraceae</taxon>
        <taxon>Cichorioideae</taxon>
        <taxon>Cichorieae</taxon>
        <taxon>Lactucinae</taxon>
        <taxon>Lactuca</taxon>
    </lineage>
</organism>
<dbReference type="InterPro" id="IPR000504">
    <property type="entry name" value="RRM_dom"/>
</dbReference>
<feature type="domain" description="RRM" evidence="4">
    <location>
        <begin position="32"/>
        <end position="99"/>
    </location>
</feature>
<evidence type="ECO:0000256" key="1">
    <source>
        <dbReference type="ARBA" id="ARBA00022884"/>
    </source>
</evidence>
<dbReference type="SUPFAM" id="SSF54928">
    <property type="entry name" value="RNA-binding domain, RBD"/>
    <property type="match status" value="1"/>
</dbReference>
<protein>
    <recommendedName>
        <fullName evidence="4">RRM domain-containing protein</fullName>
    </recommendedName>
</protein>
<dbReference type="PANTHER" id="PTHR48025:SF23">
    <property type="entry name" value="31 KDA RIBONUCLEOPROTEIN, CHLOROPLASTIC"/>
    <property type="match status" value="1"/>
</dbReference>
<evidence type="ECO:0000259" key="4">
    <source>
        <dbReference type="PROSITE" id="PS50102"/>
    </source>
</evidence>
<keyword evidence="1 2" id="KW-0694">RNA-binding</keyword>
<dbReference type="GO" id="GO:0009507">
    <property type="term" value="C:chloroplast"/>
    <property type="evidence" value="ECO:0007669"/>
    <property type="project" value="GOC"/>
</dbReference>
<feature type="compositionally biased region" description="Acidic residues" evidence="3">
    <location>
        <begin position="7"/>
        <end position="24"/>
    </location>
</feature>
<evidence type="ECO:0000313" key="5">
    <source>
        <dbReference type="EMBL" id="KAJ0189095.1"/>
    </source>
</evidence>
<dbReference type="EMBL" id="NBSK02000008">
    <property type="protein sequence ID" value="KAJ0189095.1"/>
    <property type="molecule type" value="Genomic_DNA"/>
</dbReference>
<reference evidence="5 6" key="1">
    <citation type="journal article" date="2017" name="Nat. Commun.">
        <title>Genome assembly with in vitro proximity ligation data and whole-genome triplication in lettuce.</title>
        <authorList>
            <person name="Reyes-Chin-Wo S."/>
            <person name="Wang Z."/>
            <person name="Yang X."/>
            <person name="Kozik A."/>
            <person name="Arikit S."/>
            <person name="Song C."/>
            <person name="Xia L."/>
            <person name="Froenicke L."/>
            <person name="Lavelle D.O."/>
            <person name="Truco M.J."/>
            <person name="Xia R."/>
            <person name="Zhu S."/>
            <person name="Xu C."/>
            <person name="Xu H."/>
            <person name="Xu X."/>
            <person name="Cox K."/>
            <person name="Korf I."/>
            <person name="Meyers B.C."/>
            <person name="Michelmore R.W."/>
        </authorList>
    </citation>
    <scope>NUCLEOTIDE SEQUENCE [LARGE SCALE GENOMIC DNA]</scope>
    <source>
        <strain evidence="6">cv. Salinas</strain>
        <tissue evidence="5">Seedlings</tissue>
    </source>
</reference>
<evidence type="ECO:0000256" key="3">
    <source>
        <dbReference type="SAM" id="MobiDB-lite"/>
    </source>
</evidence>
<evidence type="ECO:0000313" key="6">
    <source>
        <dbReference type="Proteomes" id="UP000235145"/>
    </source>
</evidence>
<dbReference type="PANTHER" id="PTHR48025">
    <property type="entry name" value="OS02G0815200 PROTEIN"/>
    <property type="match status" value="1"/>
</dbReference>
<proteinExistence type="predicted"/>
<dbReference type="InterPro" id="IPR035979">
    <property type="entry name" value="RBD_domain_sf"/>
</dbReference>
<dbReference type="AlphaFoldDB" id="A0A9R1UKE2"/>